<dbReference type="Proteomes" id="UP001066276">
    <property type="component" value="Chromosome 4_2"/>
</dbReference>
<evidence type="ECO:0000313" key="3">
    <source>
        <dbReference type="Proteomes" id="UP001066276"/>
    </source>
</evidence>
<name>A0AAV7S6H4_PLEWA</name>
<feature type="compositionally biased region" description="Basic and acidic residues" evidence="1">
    <location>
        <begin position="49"/>
        <end position="72"/>
    </location>
</feature>
<evidence type="ECO:0000256" key="1">
    <source>
        <dbReference type="SAM" id="MobiDB-lite"/>
    </source>
</evidence>
<keyword evidence="3" id="KW-1185">Reference proteome</keyword>
<reference evidence="2" key="1">
    <citation type="journal article" date="2022" name="bioRxiv">
        <title>Sequencing and chromosome-scale assembly of the giantPleurodeles waltlgenome.</title>
        <authorList>
            <person name="Brown T."/>
            <person name="Elewa A."/>
            <person name="Iarovenko S."/>
            <person name="Subramanian E."/>
            <person name="Araus A.J."/>
            <person name="Petzold A."/>
            <person name="Susuki M."/>
            <person name="Suzuki K.-i.T."/>
            <person name="Hayashi T."/>
            <person name="Toyoda A."/>
            <person name="Oliveira C."/>
            <person name="Osipova E."/>
            <person name="Leigh N.D."/>
            <person name="Simon A."/>
            <person name="Yun M.H."/>
        </authorList>
    </citation>
    <scope>NUCLEOTIDE SEQUENCE</scope>
    <source>
        <strain evidence="2">20211129_DDA</strain>
        <tissue evidence="2">Liver</tissue>
    </source>
</reference>
<evidence type="ECO:0000313" key="2">
    <source>
        <dbReference type="EMBL" id="KAJ1160396.1"/>
    </source>
</evidence>
<comment type="caution">
    <text evidence="2">The sequence shown here is derived from an EMBL/GenBank/DDBJ whole genome shotgun (WGS) entry which is preliminary data.</text>
</comment>
<feature type="region of interest" description="Disordered" evidence="1">
    <location>
        <begin position="29"/>
        <end position="72"/>
    </location>
</feature>
<dbReference type="EMBL" id="JANPWB010000008">
    <property type="protein sequence ID" value="KAJ1160396.1"/>
    <property type="molecule type" value="Genomic_DNA"/>
</dbReference>
<proteinExistence type="predicted"/>
<organism evidence="2 3">
    <name type="scientific">Pleurodeles waltl</name>
    <name type="common">Iberian ribbed newt</name>
    <dbReference type="NCBI Taxonomy" id="8319"/>
    <lineage>
        <taxon>Eukaryota</taxon>
        <taxon>Metazoa</taxon>
        <taxon>Chordata</taxon>
        <taxon>Craniata</taxon>
        <taxon>Vertebrata</taxon>
        <taxon>Euteleostomi</taxon>
        <taxon>Amphibia</taxon>
        <taxon>Batrachia</taxon>
        <taxon>Caudata</taxon>
        <taxon>Salamandroidea</taxon>
        <taxon>Salamandridae</taxon>
        <taxon>Pleurodelinae</taxon>
        <taxon>Pleurodeles</taxon>
    </lineage>
</organism>
<gene>
    <name evidence="2" type="ORF">NDU88_000898</name>
</gene>
<accession>A0AAV7S6H4</accession>
<protein>
    <submittedName>
        <fullName evidence="2">Uncharacterized protein</fullName>
    </submittedName>
</protein>
<sequence length="72" mass="8670">MQESRDAKETPLKRKVLLKKMEVAPLRLKRDRSEGSWQRRPLKYAENATSRRTEVQEKLTVKKESRNNRPEY</sequence>
<dbReference type="AlphaFoldDB" id="A0AAV7S6H4"/>